<name>A0ABT7MBB5_9PSEU</name>
<dbReference type="Proteomes" id="UP001231924">
    <property type="component" value="Unassembled WGS sequence"/>
</dbReference>
<dbReference type="Pfam" id="PF01042">
    <property type="entry name" value="Ribonuc_L-PSP"/>
    <property type="match status" value="1"/>
</dbReference>
<dbReference type="PANTHER" id="PTHR43857:SF1">
    <property type="entry name" value="YJGH FAMILY PROTEIN"/>
    <property type="match status" value="1"/>
</dbReference>
<dbReference type="InterPro" id="IPR035959">
    <property type="entry name" value="RutC-like_sf"/>
</dbReference>
<dbReference type="InterPro" id="IPR006175">
    <property type="entry name" value="YjgF/YER057c/UK114"/>
</dbReference>
<reference evidence="1 2" key="1">
    <citation type="submission" date="2023-06" db="EMBL/GenBank/DDBJ databases">
        <title>Actinomycetospora Odt1-22.</title>
        <authorList>
            <person name="Supong K."/>
        </authorList>
    </citation>
    <scope>NUCLEOTIDE SEQUENCE [LARGE SCALE GENOMIC DNA]</scope>
    <source>
        <strain evidence="1 2">Odt1-22</strain>
    </source>
</reference>
<organism evidence="1 2">
    <name type="scientific">Actinomycetospora termitidis</name>
    <dbReference type="NCBI Taxonomy" id="3053470"/>
    <lineage>
        <taxon>Bacteria</taxon>
        <taxon>Bacillati</taxon>
        <taxon>Actinomycetota</taxon>
        <taxon>Actinomycetes</taxon>
        <taxon>Pseudonocardiales</taxon>
        <taxon>Pseudonocardiaceae</taxon>
        <taxon>Actinomycetospora</taxon>
    </lineage>
</organism>
<keyword evidence="1" id="KW-0378">Hydrolase</keyword>
<dbReference type="RefSeq" id="WP_286054451.1">
    <property type="nucleotide sequence ID" value="NZ_JASVWF010000004.1"/>
</dbReference>
<evidence type="ECO:0000313" key="2">
    <source>
        <dbReference type="Proteomes" id="UP001231924"/>
    </source>
</evidence>
<sequence>MPVELHNPSTLPAADVYRQVAVSTGTRTVHVAGQVARTADGGRVGEGDLAAQVEQAYRNVAAALDAVGAGFSDVARLRVYVVDWTPDKMSALGEGVGRTGITATPPITLIGVAALGEPDLLVEVEATAVLP</sequence>
<comment type="caution">
    <text evidence="1">The sequence shown here is derived from an EMBL/GenBank/DDBJ whole genome shotgun (WGS) entry which is preliminary data.</text>
</comment>
<accession>A0ABT7MBB5</accession>
<dbReference type="SUPFAM" id="SSF55298">
    <property type="entry name" value="YjgF-like"/>
    <property type="match status" value="1"/>
</dbReference>
<dbReference type="Gene3D" id="3.30.1330.40">
    <property type="entry name" value="RutC-like"/>
    <property type="match status" value="1"/>
</dbReference>
<keyword evidence="2" id="KW-1185">Reference proteome</keyword>
<dbReference type="GO" id="GO:0016787">
    <property type="term" value="F:hydrolase activity"/>
    <property type="evidence" value="ECO:0007669"/>
    <property type="project" value="UniProtKB-KW"/>
</dbReference>
<dbReference type="EC" id="3.5.-.-" evidence="1"/>
<proteinExistence type="predicted"/>
<protein>
    <submittedName>
        <fullName evidence="1">RidA family protein</fullName>
        <ecNumber evidence="1">3.5.-.-</ecNumber>
    </submittedName>
</protein>
<evidence type="ECO:0000313" key="1">
    <source>
        <dbReference type="EMBL" id="MDL5157954.1"/>
    </source>
</evidence>
<gene>
    <name evidence="1" type="ORF">QRT03_18445</name>
</gene>
<dbReference type="PANTHER" id="PTHR43857">
    <property type="entry name" value="BLR7761 PROTEIN"/>
    <property type="match status" value="1"/>
</dbReference>
<dbReference type="EMBL" id="JASVWF010000004">
    <property type="protein sequence ID" value="MDL5157954.1"/>
    <property type="molecule type" value="Genomic_DNA"/>
</dbReference>